<name>A0A9Q0R0E7_9MAGN</name>
<dbReference type="PANTHER" id="PTHR47268:SF4">
    <property type="entry name" value="ACYLPHOSPHATASE"/>
    <property type="match status" value="1"/>
</dbReference>
<sequence length="195" mass="21369">MSRGGRVAISAQLSNSIRGIVRIGNHPETRRCPLRTSAVFTDFFPLPRSFHRSLTLQPNTFPLPACLLRVHPSSSSKSMFSVSTNSAAAAAASATDPPPPPSKPTKTVRAMIKGRVQGVFYRNWTVQNARELGLKGWVRNRRDGSVEALFSGDPDSVHEMEERCRRGPPDAMVTSLQVFPSNEDAGPGFERRPTV</sequence>
<dbReference type="PROSITE" id="PS51160">
    <property type="entry name" value="ACYLPHOSPHATASE_3"/>
    <property type="match status" value="1"/>
</dbReference>
<protein>
    <recommendedName>
        <fullName evidence="1">acylphosphatase</fullName>
        <ecNumber evidence="1">3.6.1.7</ecNumber>
    </recommendedName>
</protein>
<dbReference type="InterPro" id="IPR001792">
    <property type="entry name" value="Acylphosphatase-like_dom"/>
</dbReference>
<evidence type="ECO:0000256" key="2">
    <source>
        <dbReference type="RuleBase" id="RU004168"/>
    </source>
</evidence>
<dbReference type="InterPro" id="IPR017968">
    <property type="entry name" value="Acylphosphatase_CS"/>
</dbReference>
<dbReference type="SUPFAM" id="SSF54975">
    <property type="entry name" value="Acylphosphatase/BLUF domain-like"/>
    <property type="match status" value="1"/>
</dbReference>
<reference evidence="4" key="1">
    <citation type="journal article" date="2023" name="Plant J.">
        <title>The genome of the king protea, Protea cynaroides.</title>
        <authorList>
            <person name="Chang J."/>
            <person name="Duong T.A."/>
            <person name="Schoeman C."/>
            <person name="Ma X."/>
            <person name="Roodt D."/>
            <person name="Barker N."/>
            <person name="Li Z."/>
            <person name="Van de Peer Y."/>
            <person name="Mizrachi E."/>
        </authorList>
    </citation>
    <scope>NUCLEOTIDE SEQUENCE</scope>
    <source>
        <tissue evidence="4">Young leaves</tissue>
    </source>
</reference>
<dbReference type="AlphaFoldDB" id="A0A9Q0R0E7"/>
<proteinExistence type="inferred from homology"/>
<keyword evidence="1" id="KW-0378">Hydrolase</keyword>
<feature type="domain" description="Acylphosphatase-like" evidence="3">
    <location>
        <begin position="107"/>
        <end position="193"/>
    </location>
</feature>
<comment type="caution">
    <text evidence="4">The sequence shown here is derived from an EMBL/GenBank/DDBJ whole genome shotgun (WGS) entry which is preliminary data.</text>
</comment>
<dbReference type="OrthoDB" id="7961613at2759"/>
<dbReference type="PROSITE" id="PS00151">
    <property type="entry name" value="ACYLPHOSPHATASE_2"/>
    <property type="match status" value="1"/>
</dbReference>
<comment type="catalytic activity">
    <reaction evidence="1">
        <text>an acyl phosphate + H2O = a carboxylate + phosphate + H(+)</text>
        <dbReference type="Rhea" id="RHEA:14965"/>
        <dbReference type="ChEBI" id="CHEBI:15377"/>
        <dbReference type="ChEBI" id="CHEBI:15378"/>
        <dbReference type="ChEBI" id="CHEBI:29067"/>
        <dbReference type="ChEBI" id="CHEBI:43474"/>
        <dbReference type="ChEBI" id="CHEBI:59918"/>
        <dbReference type="EC" id="3.6.1.7"/>
    </reaction>
</comment>
<organism evidence="4 5">
    <name type="scientific">Protea cynaroides</name>
    <dbReference type="NCBI Taxonomy" id="273540"/>
    <lineage>
        <taxon>Eukaryota</taxon>
        <taxon>Viridiplantae</taxon>
        <taxon>Streptophyta</taxon>
        <taxon>Embryophyta</taxon>
        <taxon>Tracheophyta</taxon>
        <taxon>Spermatophyta</taxon>
        <taxon>Magnoliopsida</taxon>
        <taxon>Proteales</taxon>
        <taxon>Proteaceae</taxon>
        <taxon>Protea</taxon>
    </lineage>
</organism>
<evidence type="ECO:0000313" key="5">
    <source>
        <dbReference type="Proteomes" id="UP001141806"/>
    </source>
</evidence>
<dbReference type="Proteomes" id="UP001141806">
    <property type="component" value="Unassembled WGS sequence"/>
</dbReference>
<evidence type="ECO:0000259" key="3">
    <source>
        <dbReference type="PROSITE" id="PS51160"/>
    </source>
</evidence>
<comment type="similarity">
    <text evidence="2">Belongs to the acylphosphatase family.</text>
</comment>
<accession>A0A9Q0R0E7</accession>
<keyword evidence="5" id="KW-1185">Reference proteome</keyword>
<gene>
    <name evidence="4" type="ORF">NE237_009110</name>
</gene>
<dbReference type="Pfam" id="PF00708">
    <property type="entry name" value="Acylphosphatase"/>
    <property type="match status" value="1"/>
</dbReference>
<feature type="active site" evidence="1">
    <location>
        <position position="140"/>
    </location>
</feature>
<dbReference type="Gene3D" id="3.30.70.100">
    <property type="match status" value="1"/>
</dbReference>
<evidence type="ECO:0000256" key="1">
    <source>
        <dbReference type="PROSITE-ProRule" id="PRU00520"/>
    </source>
</evidence>
<dbReference type="EMBL" id="JAMYWD010000002">
    <property type="protein sequence ID" value="KAJ4978330.1"/>
    <property type="molecule type" value="Genomic_DNA"/>
</dbReference>
<dbReference type="EC" id="3.6.1.7" evidence="1"/>
<feature type="active site" evidence="1">
    <location>
        <position position="122"/>
    </location>
</feature>
<evidence type="ECO:0000313" key="4">
    <source>
        <dbReference type="EMBL" id="KAJ4978330.1"/>
    </source>
</evidence>
<dbReference type="InterPro" id="IPR036046">
    <property type="entry name" value="Acylphosphatase-like_dom_sf"/>
</dbReference>
<dbReference type="InterPro" id="IPR020456">
    <property type="entry name" value="Acylphosphatase"/>
</dbReference>
<dbReference type="GO" id="GO:0003998">
    <property type="term" value="F:acylphosphatase activity"/>
    <property type="evidence" value="ECO:0007669"/>
    <property type="project" value="UniProtKB-EC"/>
</dbReference>
<dbReference type="PANTHER" id="PTHR47268">
    <property type="entry name" value="ACYLPHOSPHATASE"/>
    <property type="match status" value="1"/>
</dbReference>
<dbReference type="PRINTS" id="PR00112">
    <property type="entry name" value="ACYLPHPHTASE"/>
</dbReference>